<gene>
    <name evidence="2" type="primary">Hfm1_0</name>
    <name evidence="2" type="ORF">CHATOR_R11001</name>
</gene>
<protein>
    <submittedName>
        <fullName evidence="2">HFM1 helicase</fullName>
    </submittedName>
</protein>
<proteinExistence type="predicted"/>
<evidence type="ECO:0000313" key="2">
    <source>
        <dbReference type="EMBL" id="NXK46733.1"/>
    </source>
</evidence>
<dbReference type="InterPro" id="IPR014001">
    <property type="entry name" value="Helicase_ATP-bd"/>
</dbReference>
<dbReference type="EMBL" id="VXAL01004244">
    <property type="protein sequence ID" value="NXK46733.1"/>
    <property type="molecule type" value="Genomic_DNA"/>
</dbReference>
<name>A0A7L0JTL7_CHATO</name>
<feature type="domain" description="Helicase ATP-binding" evidence="1">
    <location>
        <begin position="271"/>
        <end position="452"/>
    </location>
</feature>
<dbReference type="InterPro" id="IPR052247">
    <property type="entry name" value="Meiotic_Crossover_Helicase"/>
</dbReference>
<dbReference type="CDD" id="cd18023">
    <property type="entry name" value="DEXHc_HFM1"/>
    <property type="match status" value="1"/>
</dbReference>
<dbReference type="Pfam" id="PF00270">
    <property type="entry name" value="DEAD"/>
    <property type="match status" value="1"/>
</dbReference>
<sequence length="583" mass="66048">ENGESNDWYIAPAPAIAEIPAAEDLQRELEKNTASDHMGIKHQKFIQQCRSNPEEVNDKSPAPVHFGIASEKEMLQLSIRERERINFRHESLKMVSLFLSPDKDKYKIGTGICQQPDANFSQSKILINFPENGDDESVHSTLRKSLFKMSDVYRNTDFKDSSADMKQVDTHFNTSENMTEVRKEDVWRKSHHTPITTGSDFTLHRENDEDIASKIGIKIKSFPSASKILDVTGTTGRNLEILRAVTEIPTQFRSIFKEFPYFNYAQSKALDDLLYTDRNFVICAPTGSGKTVMFELAITRLLMEAPMPWLNIKIVYMAPIKALCSQRFDDWKEKFGPIGLSCKELTGDTVMDDLFEIHHAHIIITTPEKWDSMTRRWRDNSIVQLVHVIKDESRGATLEVVVSRMKTVQSSLCRLSENHDVVPPLRFVAVSATIPNAEDIAEWLSDGKMPAVCLTIDEDQRPVKLRKIVLGFPCSDNQTEFKFDLTLNYKIASIIQTYSEQKPALVFCATRKGVQQAASVLSKDAKFLLSIEQKQSKLSQVMDIIISLSDLLMYGVAYHHAGMEVCDRKIIEGAFTVGDLPVL</sequence>
<feature type="non-terminal residue" evidence="2">
    <location>
        <position position="1"/>
    </location>
</feature>
<keyword evidence="2" id="KW-0347">Helicase</keyword>
<dbReference type="SMART" id="SM00487">
    <property type="entry name" value="DEXDc"/>
    <property type="match status" value="1"/>
</dbReference>
<dbReference type="GO" id="GO:0003676">
    <property type="term" value="F:nucleic acid binding"/>
    <property type="evidence" value="ECO:0007669"/>
    <property type="project" value="InterPro"/>
</dbReference>
<dbReference type="PANTHER" id="PTHR47835:SF3">
    <property type="entry name" value="HELICASE FOR MEIOSIS 1"/>
    <property type="match status" value="1"/>
</dbReference>
<accession>A0A7L0JTL7</accession>
<dbReference type="GO" id="GO:0043138">
    <property type="term" value="F:3'-5' DNA helicase activity"/>
    <property type="evidence" value="ECO:0007669"/>
    <property type="project" value="UniProtKB-EC"/>
</dbReference>
<evidence type="ECO:0000259" key="1">
    <source>
        <dbReference type="PROSITE" id="PS51192"/>
    </source>
</evidence>
<keyword evidence="2" id="KW-0547">Nucleotide-binding</keyword>
<dbReference type="Gene3D" id="3.40.50.300">
    <property type="entry name" value="P-loop containing nucleotide triphosphate hydrolases"/>
    <property type="match status" value="2"/>
</dbReference>
<dbReference type="GO" id="GO:0005524">
    <property type="term" value="F:ATP binding"/>
    <property type="evidence" value="ECO:0007669"/>
    <property type="project" value="InterPro"/>
</dbReference>
<comment type="caution">
    <text evidence="2">The sequence shown here is derived from an EMBL/GenBank/DDBJ whole genome shotgun (WGS) entry which is preliminary data.</text>
</comment>
<dbReference type="Proteomes" id="UP000537522">
    <property type="component" value="Unassembled WGS sequence"/>
</dbReference>
<keyword evidence="2" id="KW-0067">ATP-binding</keyword>
<dbReference type="GO" id="GO:0016787">
    <property type="term" value="F:hydrolase activity"/>
    <property type="evidence" value="ECO:0007669"/>
    <property type="project" value="UniProtKB-KW"/>
</dbReference>
<organism evidence="2 3">
    <name type="scientific">Chauna torquata</name>
    <name type="common">Southern screamer</name>
    <dbReference type="NCBI Taxonomy" id="30388"/>
    <lineage>
        <taxon>Eukaryota</taxon>
        <taxon>Metazoa</taxon>
        <taxon>Chordata</taxon>
        <taxon>Craniata</taxon>
        <taxon>Vertebrata</taxon>
        <taxon>Euteleostomi</taxon>
        <taxon>Archelosauria</taxon>
        <taxon>Archosauria</taxon>
        <taxon>Dinosauria</taxon>
        <taxon>Saurischia</taxon>
        <taxon>Theropoda</taxon>
        <taxon>Coelurosauria</taxon>
        <taxon>Aves</taxon>
        <taxon>Neognathae</taxon>
        <taxon>Galloanserae</taxon>
        <taxon>Anseriformes</taxon>
        <taxon>Anhimidae</taxon>
        <taxon>Chauna</taxon>
    </lineage>
</organism>
<keyword evidence="2" id="KW-0378">Hydrolase</keyword>
<evidence type="ECO:0000313" key="3">
    <source>
        <dbReference type="Proteomes" id="UP000537522"/>
    </source>
</evidence>
<dbReference type="PROSITE" id="PS51192">
    <property type="entry name" value="HELICASE_ATP_BIND_1"/>
    <property type="match status" value="1"/>
</dbReference>
<feature type="non-terminal residue" evidence="2">
    <location>
        <position position="583"/>
    </location>
</feature>
<dbReference type="SUPFAM" id="SSF52540">
    <property type="entry name" value="P-loop containing nucleoside triphosphate hydrolases"/>
    <property type="match status" value="2"/>
</dbReference>
<keyword evidence="3" id="KW-1185">Reference proteome</keyword>
<dbReference type="AlphaFoldDB" id="A0A7L0JTL7"/>
<dbReference type="FunFam" id="3.40.50.300:FF:000950">
    <property type="entry name" value="probable ATP-dependent DNA helicase HFM1"/>
    <property type="match status" value="1"/>
</dbReference>
<reference evidence="2 3" key="1">
    <citation type="submission" date="2019-09" db="EMBL/GenBank/DDBJ databases">
        <title>Bird 10,000 Genomes (B10K) Project - Family phase.</title>
        <authorList>
            <person name="Zhang G."/>
        </authorList>
    </citation>
    <scope>NUCLEOTIDE SEQUENCE [LARGE SCALE GENOMIC DNA]</scope>
    <source>
        <strain evidence="2">B10K-DU-011-36</strain>
        <tissue evidence="2">Muscle</tissue>
    </source>
</reference>
<dbReference type="InterPro" id="IPR027417">
    <property type="entry name" value="P-loop_NTPase"/>
</dbReference>
<dbReference type="InterPro" id="IPR011545">
    <property type="entry name" value="DEAD/DEAH_box_helicase_dom"/>
</dbReference>
<dbReference type="PANTHER" id="PTHR47835">
    <property type="entry name" value="HFM1, ATP DEPENDENT DNA HELICASE HOMOLOG"/>
    <property type="match status" value="1"/>
</dbReference>